<feature type="binding site" evidence="6">
    <location>
        <position position="166"/>
    </location>
    <ligand>
        <name>orotate</name>
        <dbReference type="ChEBI" id="CHEBI:30839"/>
    </ligand>
</feature>
<keyword evidence="8" id="KW-1185">Reference proteome</keyword>
<evidence type="ECO:0000256" key="1">
    <source>
        <dbReference type="ARBA" id="ARBA00004889"/>
    </source>
</evidence>
<comment type="cofactor">
    <cofactor evidence="6">
        <name>Mg(2+)</name>
        <dbReference type="ChEBI" id="CHEBI:18420"/>
    </cofactor>
</comment>
<dbReference type="SUPFAM" id="SSF53271">
    <property type="entry name" value="PRTase-like"/>
    <property type="match status" value="1"/>
</dbReference>
<dbReference type="EMBL" id="CP017675">
    <property type="protein sequence ID" value="APB34160.1"/>
    <property type="molecule type" value="Genomic_DNA"/>
</dbReference>
<feature type="binding site" evidence="6">
    <location>
        <position position="113"/>
    </location>
    <ligand>
        <name>5-phospho-alpha-D-ribose 1-diphosphate</name>
        <dbReference type="ChEBI" id="CHEBI:58017"/>
        <note>ligand shared between dimeric partners</note>
    </ligand>
</feature>
<dbReference type="GO" id="GO:0019856">
    <property type="term" value="P:pyrimidine nucleobase biosynthetic process"/>
    <property type="evidence" value="ECO:0007669"/>
    <property type="project" value="TreeGrafter"/>
</dbReference>
<evidence type="ECO:0000256" key="2">
    <source>
        <dbReference type="ARBA" id="ARBA00011971"/>
    </source>
</evidence>
<comment type="function">
    <text evidence="6">Catalyzes the transfer of a ribosyl phosphate group from 5-phosphoribose 1-diphosphate to orotate, leading to the formation of orotidine monophosphate (OMP).</text>
</comment>
<proteinExistence type="inferred from homology"/>
<dbReference type="GO" id="GO:0004588">
    <property type="term" value="F:orotate phosphoribosyltransferase activity"/>
    <property type="evidence" value="ECO:0007669"/>
    <property type="project" value="UniProtKB-UniRule"/>
</dbReference>
<dbReference type="CDD" id="cd06223">
    <property type="entry name" value="PRTases_typeI"/>
    <property type="match status" value="1"/>
</dbReference>
<comment type="similarity">
    <text evidence="6">Belongs to the purine/pyrimidine phosphoribosyltransferase family. PyrE subfamily.</text>
</comment>
<comment type="subunit">
    <text evidence="6">Homodimer.</text>
</comment>
<dbReference type="EC" id="2.4.2.10" evidence="2 6"/>
<evidence type="ECO:0000256" key="5">
    <source>
        <dbReference type="ARBA" id="ARBA00022975"/>
    </source>
</evidence>
<dbReference type="AlphaFoldDB" id="A0A1J0AE15"/>
<evidence type="ECO:0000256" key="3">
    <source>
        <dbReference type="ARBA" id="ARBA00022676"/>
    </source>
</evidence>
<keyword evidence="3 6" id="KW-0328">Glycosyltransferase</keyword>
<comment type="catalytic activity">
    <reaction evidence="6">
        <text>orotidine 5'-phosphate + diphosphate = orotate + 5-phospho-alpha-D-ribose 1-diphosphate</text>
        <dbReference type="Rhea" id="RHEA:10380"/>
        <dbReference type="ChEBI" id="CHEBI:30839"/>
        <dbReference type="ChEBI" id="CHEBI:33019"/>
        <dbReference type="ChEBI" id="CHEBI:57538"/>
        <dbReference type="ChEBI" id="CHEBI:58017"/>
        <dbReference type="EC" id="2.4.2.10"/>
    </reaction>
</comment>
<dbReference type="PANTHER" id="PTHR19278:SF9">
    <property type="entry name" value="URIDINE 5'-MONOPHOSPHATE SYNTHASE"/>
    <property type="match status" value="1"/>
</dbReference>
<dbReference type="InterPro" id="IPR004467">
    <property type="entry name" value="Or_phspho_trans_dom"/>
</dbReference>
<dbReference type="NCBIfam" id="TIGR00336">
    <property type="entry name" value="pyrE"/>
    <property type="match status" value="1"/>
</dbReference>
<feature type="binding site" description="in other chain" evidence="6">
    <location>
        <position position="108"/>
    </location>
    <ligand>
        <name>5-phospho-alpha-D-ribose 1-diphosphate</name>
        <dbReference type="ChEBI" id="CHEBI:58017"/>
        <note>ligand shared between dimeric partners</note>
    </ligand>
</feature>
<organism evidence="7 8">
    <name type="scientific">Gloeomargarita lithophora Alchichica-D10</name>
    <dbReference type="NCBI Taxonomy" id="1188229"/>
    <lineage>
        <taxon>Bacteria</taxon>
        <taxon>Bacillati</taxon>
        <taxon>Cyanobacteriota</taxon>
        <taxon>Cyanophyceae</taxon>
        <taxon>Gloeomargaritales</taxon>
        <taxon>Gloeomargaritaceae</taxon>
        <taxon>Gloeomargarita</taxon>
    </lineage>
</organism>
<dbReference type="InterPro" id="IPR023031">
    <property type="entry name" value="OPRT"/>
</dbReference>
<keyword evidence="5 6" id="KW-0665">Pyrimidine biosynthesis</keyword>
<dbReference type="STRING" id="1188229.GlitD10_1834"/>
<dbReference type="InterPro" id="IPR000836">
    <property type="entry name" value="PRTase_dom"/>
</dbReference>
<evidence type="ECO:0000313" key="8">
    <source>
        <dbReference type="Proteomes" id="UP000180235"/>
    </source>
</evidence>
<dbReference type="HAMAP" id="MF_01208">
    <property type="entry name" value="PyrE"/>
    <property type="match status" value="1"/>
</dbReference>
<keyword evidence="4 6" id="KW-0808">Transferase</keyword>
<evidence type="ECO:0000313" key="7">
    <source>
        <dbReference type="EMBL" id="APB34160.1"/>
    </source>
</evidence>
<feature type="binding site" description="in other chain" evidence="6">
    <location>
        <begin position="134"/>
        <end position="142"/>
    </location>
    <ligand>
        <name>5-phospho-alpha-D-ribose 1-diphosphate</name>
        <dbReference type="ChEBI" id="CHEBI:58017"/>
        <note>ligand shared between dimeric partners</note>
    </ligand>
</feature>
<protein>
    <recommendedName>
        <fullName evidence="2 6">Orotate phosphoribosyltransferase</fullName>
        <shortName evidence="6">OPRT</shortName>
        <shortName evidence="6">OPRTase</shortName>
        <ecNumber evidence="2 6">2.4.2.10</ecNumber>
    </recommendedName>
</protein>
<dbReference type="KEGG" id="glt:GlitD10_1834"/>
<dbReference type="InterPro" id="IPR029057">
    <property type="entry name" value="PRTase-like"/>
</dbReference>
<comment type="caution">
    <text evidence="6">Lacks conserved residue(s) required for the propagation of feature annotation.</text>
</comment>
<reference evidence="7 8" key="1">
    <citation type="submission" date="2016-10" db="EMBL/GenBank/DDBJ databases">
        <title>Description of Gloeomargarita lithophora gen. nov., sp. nov., a thylakoid-bearing basal-branching cyanobacterium with intracellular carbonates, and proposal for Gloeomargaritales ord. nov.</title>
        <authorList>
            <person name="Moreira D."/>
            <person name="Tavera R."/>
            <person name="Benzerara K."/>
            <person name="Skouri-Panet F."/>
            <person name="Couradeau E."/>
            <person name="Gerard E."/>
            <person name="Loussert C."/>
            <person name="Novelo E."/>
            <person name="Zivanovic Y."/>
            <person name="Lopez-Garcia P."/>
        </authorList>
    </citation>
    <scope>NUCLEOTIDE SEQUENCE [LARGE SCALE GENOMIC DNA]</scope>
    <source>
        <strain evidence="7 8">D10</strain>
    </source>
</reference>
<dbReference type="PANTHER" id="PTHR19278">
    <property type="entry name" value="OROTATE PHOSPHORIBOSYLTRANSFERASE"/>
    <property type="match status" value="1"/>
</dbReference>
<dbReference type="OrthoDB" id="9785917at2"/>
<feature type="binding site" evidence="6">
    <location>
        <position position="138"/>
    </location>
    <ligand>
        <name>orotate</name>
        <dbReference type="ChEBI" id="CHEBI:30839"/>
    </ligand>
</feature>
<dbReference type="GO" id="GO:0000287">
    <property type="term" value="F:magnesium ion binding"/>
    <property type="evidence" value="ECO:0007669"/>
    <property type="project" value="UniProtKB-UniRule"/>
</dbReference>
<dbReference type="Gene3D" id="3.40.50.2020">
    <property type="match status" value="1"/>
</dbReference>
<name>A0A1J0AE15_9CYAN</name>
<feature type="binding site" evidence="6">
    <location>
        <position position="111"/>
    </location>
    <ligand>
        <name>5-phospho-alpha-D-ribose 1-diphosphate</name>
        <dbReference type="ChEBI" id="CHEBI:58017"/>
        <note>ligand shared between dimeric partners</note>
    </ligand>
</feature>
<evidence type="ECO:0000256" key="6">
    <source>
        <dbReference type="HAMAP-Rule" id="MF_01208"/>
    </source>
</evidence>
<evidence type="ECO:0000256" key="4">
    <source>
        <dbReference type="ARBA" id="ARBA00022679"/>
    </source>
</evidence>
<accession>A0A1J0AE15</accession>
<dbReference type="Proteomes" id="UP000180235">
    <property type="component" value="Chromosome"/>
</dbReference>
<comment type="pathway">
    <text evidence="1 6">Pyrimidine metabolism; UMP biosynthesis via de novo pathway; UMP from orotate: step 1/2.</text>
</comment>
<feature type="binding site" evidence="6">
    <location>
        <position position="107"/>
    </location>
    <ligand>
        <name>5-phospho-alpha-D-ribose 1-diphosphate</name>
        <dbReference type="ChEBI" id="CHEBI:58017"/>
        <note>ligand shared between dimeric partners</note>
    </ligand>
</feature>
<keyword evidence="6" id="KW-0460">Magnesium</keyword>
<sequence length="197" mass="20657">MQKPLPTASIAMSSPSRQELLHLIARLAYQEGEFTLSSGAKSSYYINCKTVTLHPQGAYLVGHLCGALLSPDTAAVGGLTLGADPLVTAIALVSAPTPQPVSGLIIRKEPKAHGALSQIEGPLPPPDSLITVVEDVVTTGKSLGLAVQVLRAAGYRVSEGITLVDRLQGGEDYLAAMGVHLTALFTLPEIQAHYRQL</sequence>
<dbReference type="GO" id="GO:0044205">
    <property type="term" value="P:'de novo' UMP biosynthetic process"/>
    <property type="evidence" value="ECO:0007669"/>
    <property type="project" value="UniProtKB-UniRule"/>
</dbReference>
<gene>
    <name evidence="6 7" type="primary">pyrE</name>
    <name evidence="7" type="ORF">GlitD10_1834</name>
</gene>
<dbReference type="UniPathway" id="UPA00070">
    <property type="reaction ID" value="UER00119"/>
</dbReference>